<dbReference type="Proteomes" id="UP000030711">
    <property type="component" value="Unassembled WGS sequence"/>
</dbReference>
<gene>
    <name evidence="2" type="ORF">EUGRSUZ_L02087</name>
</gene>
<organism evidence="2">
    <name type="scientific">Eucalyptus grandis</name>
    <name type="common">Flooded gum</name>
    <dbReference type="NCBI Taxonomy" id="71139"/>
    <lineage>
        <taxon>Eukaryota</taxon>
        <taxon>Viridiplantae</taxon>
        <taxon>Streptophyta</taxon>
        <taxon>Embryophyta</taxon>
        <taxon>Tracheophyta</taxon>
        <taxon>Spermatophyta</taxon>
        <taxon>Magnoliopsida</taxon>
        <taxon>eudicotyledons</taxon>
        <taxon>Gunneridae</taxon>
        <taxon>Pentapetalae</taxon>
        <taxon>rosids</taxon>
        <taxon>malvids</taxon>
        <taxon>Myrtales</taxon>
        <taxon>Myrtaceae</taxon>
        <taxon>Myrtoideae</taxon>
        <taxon>Eucalypteae</taxon>
        <taxon>Eucalyptus</taxon>
    </lineage>
</organism>
<name>A0A058ZSW7_EUCGR</name>
<dbReference type="Gramene" id="KCW44421">
    <property type="protein sequence ID" value="KCW44421"/>
    <property type="gene ID" value="EUGRSUZ_L02087"/>
</dbReference>
<keyword evidence="3" id="KW-1185">Reference proteome</keyword>
<dbReference type="EMBL" id="MU848813">
    <property type="protein sequence ID" value="KAK2632038.1"/>
    <property type="molecule type" value="Genomic_DNA"/>
</dbReference>
<reference evidence="2" key="1">
    <citation type="submission" date="2013-07" db="EMBL/GenBank/DDBJ databases">
        <title>The genome of Eucalyptus grandis.</title>
        <authorList>
            <person name="Schmutz J."/>
            <person name="Hayes R."/>
            <person name="Myburg A."/>
            <person name="Tuskan G."/>
            <person name="Grattapaglia D."/>
            <person name="Rokhsar D.S."/>
        </authorList>
    </citation>
    <scope>NUCLEOTIDE SEQUENCE</scope>
    <source>
        <tissue evidence="2">Leaf extractions</tissue>
    </source>
</reference>
<dbReference type="EMBL" id="KK199330">
    <property type="protein sequence ID" value="KCW44421.1"/>
    <property type="molecule type" value="Genomic_DNA"/>
</dbReference>
<reference evidence="1" key="2">
    <citation type="journal article" date="2014" name="Nature">
        <title>The genome of Eucalyptus grandis.</title>
        <authorList>
            <person name="Myburg A.A."/>
            <person name="Grattapaglia D."/>
            <person name="Tuskan G.A."/>
            <person name="Hellsten U."/>
            <person name="Hayes R.D."/>
            <person name="Grimwood J."/>
            <person name="Jenkins J."/>
            <person name="Lindquist E."/>
            <person name="Tice H."/>
            <person name="Bauer D."/>
            <person name="Goodstein D.M."/>
            <person name="Dubchak I."/>
            <person name="Poliakov A."/>
            <person name="Mizrachi E."/>
            <person name="Kullan A.R."/>
            <person name="Hussey S.G."/>
            <person name="Pinard D."/>
            <person name="van der Merwe K."/>
            <person name="Singh P."/>
            <person name="van Jaarsveld I."/>
            <person name="Silva-Junior O.B."/>
            <person name="Togawa R.C."/>
            <person name="Pappas M.R."/>
            <person name="Faria D.A."/>
            <person name="Sansaloni C.P."/>
            <person name="Petroli C.D."/>
            <person name="Yang X."/>
            <person name="Ranjan P."/>
            <person name="Tschaplinski T.J."/>
            <person name="Ye C.Y."/>
            <person name="Li T."/>
            <person name="Sterck L."/>
            <person name="Vanneste K."/>
            <person name="Murat F."/>
            <person name="Soler M."/>
            <person name="Clemente H.S."/>
            <person name="Saidi N."/>
            <person name="Cassan-Wang H."/>
            <person name="Dunand C."/>
            <person name="Hefer C.A."/>
            <person name="Bornberg-Bauer E."/>
            <person name="Kersting A.R."/>
            <person name="Vining K."/>
            <person name="Amarasinghe V."/>
            <person name="Ranik M."/>
            <person name="Naithani S."/>
            <person name="Elser J."/>
            <person name="Boyd A.E."/>
            <person name="Liston A."/>
            <person name="Spatafora J.W."/>
            <person name="Dharmwardhana P."/>
            <person name="Raja R."/>
            <person name="Sullivan C."/>
            <person name="Romanel E."/>
            <person name="Alves-Ferreira M."/>
            <person name="Kulheim C."/>
            <person name="Foley W."/>
            <person name="Carocha V."/>
            <person name="Paiva J."/>
            <person name="Kudrna D."/>
            <person name="Brommonschenkel S.H."/>
            <person name="Pasquali G."/>
            <person name="Byrne M."/>
            <person name="Rigault P."/>
            <person name="Tibbits J."/>
            <person name="Spokevicius A."/>
            <person name="Jones R.C."/>
            <person name="Steane D.A."/>
            <person name="Vaillancourt R.E."/>
            <person name="Potts B.M."/>
            <person name="Joubert F."/>
            <person name="Barry K."/>
            <person name="Pappas G.J."/>
            <person name="Strauss S.H."/>
            <person name="Jaiswal P."/>
            <person name="Grima-Pettenati J."/>
            <person name="Salse J."/>
            <person name="Van de Peer Y."/>
            <person name="Rokhsar D.S."/>
            <person name="Schmutz J."/>
        </authorList>
    </citation>
    <scope>NUCLEOTIDE SEQUENCE</scope>
    <source>
        <tissue evidence="1">Leaf extractions</tissue>
    </source>
</reference>
<evidence type="ECO:0000313" key="2">
    <source>
        <dbReference type="EMBL" id="KCW44421.1"/>
    </source>
</evidence>
<evidence type="ECO:0000313" key="3">
    <source>
        <dbReference type="Proteomes" id="UP000030711"/>
    </source>
</evidence>
<evidence type="ECO:0000313" key="1">
    <source>
        <dbReference type="EMBL" id="KAK2632038.1"/>
    </source>
</evidence>
<proteinExistence type="predicted"/>
<sequence>MKGETKCPAYHISQLRKVGLCQQLAYHISQLTCADELEQNQSWLYFFSLTVFIPSQSLEIFDVYPDW</sequence>
<dbReference type="InParanoid" id="A0A058ZSW7"/>
<reference evidence="1" key="4">
    <citation type="submission" date="2023-07" db="EMBL/GenBank/DDBJ databases">
        <authorList>
            <person name="Myburg A.A."/>
            <person name="Grattapaglia D."/>
            <person name="Tuskan G.A."/>
            <person name="Hellsten U."/>
            <person name="Hayes R.D."/>
            <person name="Grimwood J."/>
            <person name="Jenkins J."/>
            <person name="Lindquist E."/>
            <person name="Tice H."/>
            <person name="Bauer D."/>
            <person name="Goodstein D.M."/>
            <person name="Dubchak I."/>
            <person name="Poliakov A."/>
            <person name="Mizrachi E."/>
            <person name="Kullan A.R."/>
            <person name="Hussey S.G."/>
            <person name="Pinard D."/>
            <person name="Van D.M."/>
            <person name="Singh P."/>
            <person name="Van J.I."/>
            <person name="Silva-Junior O.B."/>
            <person name="Togawa R.C."/>
            <person name="Pappas M.R."/>
            <person name="Faria D.A."/>
            <person name="Sansaloni C.P."/>
            <person name="Petroli C.D."/>
            <person name="Yang X."/>
            <person name="Ranjan P."/>
            <person name="Tschaplinski T.J."/>
            <person name="Ye C.Y."/>
            <person name="Li T."/>
            <person name="Sterck L."/>
            <person name="Vanneste K."/>
            <person name="Murat F."/>
            <person name="Soler M."/>
            <person name="Clemente H.S."/>
            <person name="Saidi N."/>
            <person name="Cassan-Wang H."/>
            <person name="Dunand C."/>
            <person name="Hefer C.A."/>
            <person name="Bornberg-Bauer E."/>
            <person name="Kersting A.R."/>
            <person name="Vining K."/>
            <person name="Amarasinghe V."/>
            <person name="Ranik M."/>
            <person name="Naithani S."/>
            <person name="Elser J."/>
            <person name="Boyd A.E."/>
            <person name="Liston A."/>
            <person name="Spatafora J.W."/>
            <person name="Dharmwardhana P."/>
            <person name="Raja R."/>
            <person name="Sullivan C."/>
            <person name="Romanel E."/>
            <person name="Alves-Ferreira M."/>
            <person name="Kulheim C."/>
            <person name="Foley W."/>
            <person name="Carocha V."/>
            <person name="Paiva J."/>
            <person name="Kudrna D."/>
            <person name="Brommonschenkel S.H."/>
            <person name="Pasquali G."/>
            <person name="Byrne M."/>
            <person name="Rigault P."/>
            <person name="Tibbits J."/>
            <person name="Spokevicius A."/>
            <person name="Jones R.C."/>
            <person name="Steane D.A."/>
            <person name="Vaillancourt R.E."/>
            <person name="Potts B.M."/>
            <person name="Joubert F."/>
            <person name="Barry K."/>
            <person name="Pappas G.J."/>
            <person name="Strauss S.H."/>
            <person name="Jaiswal P."/>
            <person name="Grima-Pettenati J."/>
            <person name="Salse J."/>
            <person name="Van D.P."/>
            <person name="Rokhsar D.S."/>
            <person name="Schmutz J."/>
        </authorList>
    </citation>
    <scope>NUCLEOTIDE SEQUENCE</scope>
    <source>
        <tissue evidence="1">Leaf extractions</tissue>
    </source>
</reference>
<dbReference type="AlphaFoldDB" id="A0A058ZSW7"/>
<reference evidence="1" key="3">
    <citation type="submission" date="2023-04" db="EMBL/GenBank/DDBJ databases">
        <title>WGS assembly of Eucalyptus grandis.</title>
        <authorList>
            <person name="Myburg A."/>
            <person name="Grattapaglia D."/>
            <person name="Tuskan G."/>
            <person name="Hellsten U."/>
            <person name="Hayes R."/>
            <person name="Grimwood J."/>
            <person name="Jenkins J."/>
            <person name="Lindquist E."/>
            <person name="Tice H."/>
            <person name="Bauer D."/>
            <person name="Goodstein D."/>
            <person name="Dubchak I."/>
            <person name="Poliakov A."/>
            <person name="Mizrachi E."/>
            <person name="Kullan A."/>
            <person name="Hussey S."/>
            <person name="Pinard D."/>
            <person name="Van D."/>
            <person name="Singh P."/>
            <person name="Van J."/>
            <person name="Silva-Junior O."/>
            <person name="Togawa R."/>
            <person name="Pappas M."/>
            <person name="Faria D."/>
            <person name="Sansaloni C."/>
            <person name="Petroli C."/>
            <person name="Yang X."/>
            <person name="Ranjan P."/>
            <person name="Tschaplinski T."/>
            <person name="Ye C."/>
            <person name="Li T."/>
            <person name="Sterck L."/>
            <person name="Vanneste K."/>
            <person name="Murat F."/>
            <person name="Soler M."/>
            <person name="Clemente H."/>
            <person name="Saidi N."/>
            <person name="Cassan-Wang H."/>
            <person name="Dunand C."/>
            <person name="Hefer C."/>
            <person name="Bornberg-Bauer E."/>
            <person name="Kersting A."/>
            <person name="Vining K."/>
            <person name="Amarasinghe V."/>
            <person name="Ranik M."/>
            <person name="Naithani S."/>
            <person name="Elser J."/>
            <person name="Boyd A."/>
            <person name="Liston A."/>
            <person name="Spatafora J."/>
            <person name="Dharmwardhana P."/>
            <person name="Raja R."/>
            <person name="Sullivan C."/>
            <person name="Romanel E."/>
            <person name="Alves-Ferreira M."/>
            <person name="Kulheim C."/>
            <person name="Foley W."/>
            <person name="Carocha V."/>
            <person name="Paiva J."/>
            <person name="Kudrna D."/>
            <person name="Brommonschenkel S."/>
            <person name="Pasquali G."/>
            <person name="Byrne M."/>
            <person name="Rigault P."/>
            <person name="Tibbits J."/>
            <person name="Spokevicius A."/>
            <person name="Jones R."/>
            <person name="Steane D."/>
            <person name="Vaillancourt R."/>
            <person name="Potts B."/>
            <person name="Joubert F."/>
            <person name="Barry K."/>
            <person name="Pappas G."/>
            <person name="Strauss S."/>
            <person name="Jaiswal P."/>
            <person name="Grima-Pettenati J."/>
            <person name="Salse J."/>
            <person name="Van D."/>
            <person name="Rokhsar D."/>
            <person name="Schmutz J."/>
        </authorList>
    </citation>
    <scope>NUCLEOTIDE SEQUENCE</scope>
    <source>
        <tissue evidence="1">Leaf extractions</tissue>
    </source>
</reference>
<accession>A0A058ZSW7</accession>
<protein>
    <submittedName>
        <fullName evidence="2">Uncharacterized protein</fullName>
    </submittedName>
</protein>